<proteinExistence type="predicted"/>
<dbReference type="RefSeq" id="WP_106740086.1">
    <property type="nucleotide sequence ID" value="NZ_PXYY01000005.1"/>
</dbReference>
<organism evidence="1 2">
    <name type="scientific">Neisseria iguanae</name>
    <dbReference type="NCBI Taxonomy" id="90242"/>
    <lineage>
        <taxon>Bacteria</taxon>
        <taxon>Pseudomonadati</taxon>
        <taxon>Pseudomonadota</taxon>
        <taxon>Betaproteobacteria</taxon>
        <taxon>Neisseriales</taxon>
        <taxon>Neisseriaceae</taxon>
        <taxon>Neisseria</taxon>
    </lineage>
</organism>
<reference evidence="1 2" key="1">
    <citation type="submission" date="2018-03" db="EMBL/GenBank/DDBJ databases">
        <title>Neisseria weixii sp. nov., isolated from the intestinal contents of Tibetan Plateau pika (Ochotona curzoniae) in Yushu, Qinghai Province, China.</title>
        <authorList>
            <person name="Gui Z."/>
        </authorList>
    </citation>
    <scope>NUCLEOTIDE SEQUENCE [LARGE SCALE GENOMIC DNA]</scope>
    <source>
        <strain evidence="1 2">ATCC 51483</strain>
    </source>
</reference>
<gene>
    <name evidence="1" type="ORF">C7N83_01430</name>
</gene>
<protein>
    <submittedName>
        <fullName evidence="1">Uncharacterized protein</fullName>
    </submittedName>
</protein>
<evidence type="ECO:0000313" key="1">
    <source>
        <dbReference type="EMBL" id="PSJ81235.1"/>
    </source>
</evidence>
<dbReference type="EMBL" id="PXYY01000005">
    <property type="protein sequence ID" value="PSJ81235.1"/>
    <property type="molecule type" value="Genomic_DNA"/>
</dbReference>
<name>A0A2P7U2R2_9NEIS</name>
<keyword evidence="2" id="KW-1185">Reference proteome</keyword>
<sequence>MRTDTDRLLSEILTLHPKEQRHIFMTLWRHSDGLNEGLSADDCIEIFATALKGSSDFDYELLAQTCTDYSIPTVNENFVLLPRQSYDRLFSDGLKGKIPDGTELDTGAITNLLRLKNVGDLAVILLDVAEEKQFSLCFGGKYIYE</sequence>
<dbReference type="AlphaFoldDB" id="A0A2P7U2R2"/>
<dbReference type="Proteomes" id="UP000241868">
    <property type="component" value="Unassembled WGS sequence"/>
</dbReference>
<evidence type="ECO:0000313" key="2">
    <source>
        <dbReference type="Proteomes" id="UP000241868"/>
    </source>
</evidence>
<dbReference type="OrthoDB" id="8601528at2"/>
<comment type="caution">
    <text evidence="1">The sequence shown here is derived from an EMBL/GenBank/DDBJ whole genome shotgun (WGS) entry which is preliminary data.</text>
</comment>
<accession>A0A2P7U2R2</accession>